<proteinExistence type="predicted"/>
<evidence type="ECO:0000313" key="3">
    <source>
        <dbReference type="EMBL" id="PFG39294.1"/>
    </source>
</evidence>
<evidence type="ECO:0000259" key="2">
    <source>
        <dbReference type="Pfam" id="PF02720"/>
    </source>
</evidence>
<keyword evidence="4" id="KW-1185">Reference proteome</keyword>
<feature type="region of interest" description="Disordered" evidence="1">
    <location>
        <begin position="58"/>
        <end position="92"/>
    </location>
</feature>
<dbReference type="AlphaFoldDB" id="A0A2A9EK12"/>
<organism evidence="3 4">
    <name type="scientific">Georgenia soli</name>
    <dbReference type="NCBI Taxonomy" id="638953"/>
    <lineage>
        <taxon>Bacteria</taxon>
        <taxon>Bacillati</taxon>
        <taxon>Actinomycetota</taxon>
        <taxon>Actinomycetes</taxon>
        <taxon>Micrococcales</taxon>
        <taxon>Bogoriellaceae</taxon>
        <taxon>Georgenia</taxon>
    </lineage>
</organism>
<evidence type="ECO:0000313" key="4">
    <source>
        <dbReference type="Proteomes" id="UP000222106"/>
    </source>
</evidence>
<dbReference type="Pfam" id="PF02720">
    <property type="entry name" value="DUF222"/>
    <property type="match status" value="1"/>
</dbReference>
<reference evidence="3 4" key="1">
    <citation type="submission" date="2017-10" db="EMBL/GenBank/DDBJ databases">
        <title>Sequencing the genomes of 1000 actinobacteria strains.</title>
        <authorList>
            <person name="Klenk H.-P."/>
        </authorList>
    </citation>
    <scope>NUCLEOTIDE SEQUENCE [LARGE SCALE GENOMIC DNA]</scope>
    <source>
        <strain evidence="3 4">DSM 21838</strain>
    </source>
</reference>
<dbReference type="InterPro" id="IPR003870">
    <property type="entry name" value="DUF222"/>
</dbReference>
<accession>A0A2A9EK12</accession>
<sequence>MARARELSTVGLAGLGVLLEAGDPWAQEVLADLIGPDEDPGPAAPTCDGEGAAVLAGLAPAGFTRTGPLPDDDAAAPPHTPPGADETDETADTADAVDAAPDAAGADADDAVDAEEVGPAWSRALRRRMETVFDPGEDVSVLGVGIAALAGMRAGPDLAAVLTGTQTRTLGRAAGIEVLAAHRRIESWAAGQVARAAAGLSDAATFFAHPAVEKPVDVTAEEIAMRLAVSRQEARTLITVGHGLTRTFTETAAAVAAGVVDYPKARAIVTTLATSPVPVAVQVEHDVLEEADGRTVAQVRRDLAKALVTVDPADAQARHARARAKRHVNHTRALPDGMGSIYAVLPAQDCVQVDLTLDAIAHTAKHDGDPRTIDQLRADALLALTHAALLTGHTGPEPAVNRPGFRGEFSCWLRPAGRSRAWRSGWLRAGSG</sequence>
<name>A0A2A9EK12_9MICO</name>
<protein>
    <submittedName>
        <fullName evidence="3">Uncharacterized protein DUF222</fullName>
    </submittedName>
</protein>
<dbReference type="Proteomes" id="UP000222106">
    <property type="component" value="Unassembled WGS sequence"/>
</dbReference>
<feature type="domain" description="DUF222" evidence="2">
    <location>
        <begin position="210"/>
        <end position="395"/>
    </location>
</feature>
<gene>
    <name evidence="3" type="ORF">ATJ97_1795</name>
</gene>
<evidence type="ECO:0000256" key="1">
    <source>
        <dbReference type="SAM" id="MobiDB-lite"/>
    </source>
</evidence>
<feature type="region of interest" description="Disordered" evidence="1">
    <location>
        <begin position="33"/>
        <end position="52"/>
    </location>
</feature>
<comment type="caution">
    <text evidence="3">The sequence shown here is derived from an EMBL/GenBank/DDBJ whole genome shotgun (WGS) entry which is preliminary data.</text>
</comment>
<dbReference type="EMBL" id="PDJI01000004">
    <property type="protein sequence ID" value="PFG39294.1"/>
    <property type="molecule type" value="Genomic_DNA"/>
</dbReference>